<gene>
    <name evidence="2" type="ORF">CGLO_08321</name>
</gene>
<comment type="caution">
    <text evidence="2">The sequence shown here is derived from an EMBL/GenBank/DDBJ whole genome shotgun (WGS) entry which is preliminary data.</text>
</comment>
<evidence type="ECO:0000256" key="1">
    <source>
        <dbReference type="SAM" id="SignalP"/>
    </source>
</evidence>
<evidence type="ECO:0008006" key="4">
    <source>
        <dbReference type="Google" id="ProtNLM"/>
    </source>
</evidence>
<sequence length="137" mass="14870">MASWPQALSKPASSLLLAWPVHASTTFAACFRRLPTLIRDMLRPDQPSAVTHDAQLRHVFYCVHSNADLLDNISLSPTLFTTSAFCQLTRDDVCGTVGCQLSPATGAYRKRQGCSSYSTFTPSEAMVSGPKFGTVGR</sequence>
<evidence type="ECO:0000313" key="3">
    <source>
        <dbReference type="Proteomes" id="UP000015530"/>
    </source>
</evidence>
<proteinExistence type="predicted"/>
<evidence type="ECO:0000313" key="2">
    <source>
        <dbReference type="EMBL" id="EQB52079.1"/>
    </source>
</evidence>
<accession>T0KIR1</accession>
<reference evidence="3" key="1">
    <citation type="journal article" date="2013" name="Mol. Plant Microbe Interact.">
        <title>Global aspects of pacC regulation of pathogenicity genes in Colletotrichum gloeosporioides as revealed by transcriptome analysis.</title>
        <authorList>
            <person name="Alkan N."/>
            <person name="Meng X."/>
            <person name="Friedlander G."/>
            <person name="Reuveni E."/>
            <person name="Sukno S."/>
            <person name="Sherman A."/>
            <person name="Thon M."/>
            <person name="Fluhr R."/>
            <person name="Prusky D."/>
        </authorList>
    </citation>
    <scope>NUCLEOTIDE SEQUENCE [LARGE SCALE GENOMIC DNA]</scope>
    <source>
        <strain evidence="3">Cg-14</strain>
    </source>
</reference>
<keyword evidence="1" id="KW-0732">Signal</keyword>
<dbReference type="EMBL" id="AMYD01001673">
    <property type="protein sequence ID" value="EQB52079.1"/>
    <property type="molecule type" value="Genomic_DNA"/>
</dbReference>
<dbReference type="Proteomes" id="UP000015530">
    <property type="component" value="Unassembled WGS sequence"/>
</dbReference>
<dbReference type="HOGENOM" id="CLU_1864973_0_0_1"/>
<name>T0KIR1_COLGC</name>
<protein>
    <recommendedName>
        <fullName evidence="4">Secreted protein</fullName>
    </recommendedName>
</protein>
<organism evidence="2 3">
    <name type="scientific">Colletotrichum gloeosporioides (strain Cg-14)</name>
    <name type="common">Anthracnose fungus</name>
    <name type="synonym">Glomerella cingulata</name>
    <dbReference type="NCBI Taxonomy" id="1237896"/>
    <lineage>
        <taxon>Eukaryota</taxon>
        <taxon>Fungi</taxon>
        <taxon>Dikarya</taxon>
        <taxon>Ascomycota</taxon>
        <taxon>Pezizomycotina</taxon>
        <taxon>Sordariomycetes</taxon>
        <taxon>Hypocreomycetidae</taxon>
        <taxon>Glomerellales</taxon>
        <taxon>Glomerellaceae</taxon>
        <taxon>Colletotrichum</taxon>
        <taxon>Colletotrichum gloeosporioides species complex</taxon>
    </lineage>
</organism>
<dbReference type="AlphaFoldDB" id="T0KIR1"/>
<feature type="chain" id="PRO_5004579059" description="Secreted protein" evidence="1">
    <location>
        <begin position="24"/>
        <end position="137"/>
    </location>
</feature>
<feature type="signal peptide" evidence="1">
    <location>
        <begin position="1"/>
        <end position="23"/>
    </location>
</feature>